<evidence type="ECO:0000313" key="3">
    <source>
        <dbReference type="Proteomes" id="UP000061809"/>
    </source>
</evidence>
<dbReference type="Proteomes" id="UP000061809">
    <property type="component" value="Chromosome"/>
</dbReference>
<sequence length="93" mass="11358">MKTLMTFYHANGNIEYFDNEEDFSNNKERLYTEHCKEEKISFVLPREGWFPDDNKPYLAPYDPINNEVEIYLYEDEYYRGDMFGLRRTPHDKV</sequence>
<dbReference type="PATRIC" id="fig|246787.4.peg.2924"/>
<dbReference type="GeneID" id="66305833"/>
<name>A0A0P0GGD8_9BACE</name>
<dbReference type="EMBL" id="CP012801">
    <property type="protein sequence ID" value="ALJ60071.1"/>
    <property type="molecule type" value="Genomic_DNA"/>
</dbReference>
<organism evidence="1 3">
    <name type="scientific">Bacteroides cellulosilyticus</name>
    <dbReference type="NCBI Taxonomy" id="246787"/>
    <lineage>
        <taxon>Bacteria</taxon>
        <taxon>Pseudomonadati</taxon>
        <taxon>Bacteroidota</taxon>
        <taxon>Bacteroidia</taxon>
        <taxon>Bacteroidales</taxon>
        <taxon>Bacteroidaceae</taxon>
        <taxon>Bacteroides</taxon>
    </lineage>
</organism>
<dbReference type="AlphaFoldDB" id="A0A0P0GGD8"/>
<dbReference type="RefSeq" id="WP_052331999.1">
    <property type="nucleotide sequence ID" value="NZ_CABMLT010000003.1"/>
</dbReference>
<dbReference type="STRING" id="246787.BcellWH2_02832"/>
<evidence type="ECO:0000313" key="4">
    <source>
        <dbReference type="Proteomes" id="UP000448877"/>
    </source>
</evidence>
<proteinExistence type="predicted"/>
<reference evidence="1 3" key="1">
    <citation type="journal article" date="2015" name="Science">
        <title>Genetic determinants of in vivo fitness and diet responsiveness in multiple human gut Bacteroides.</title>
        <authorList>
            <person name="Wu M."/>
            <person name="McNulty N.P."/>
            <person name="Rodionov D.A."/>
            <person name="Khoroshkin M.S."/>
            <person name="Griffin N.W."/>
            <person name="Cheng J."/>
            <person name="Latreille P."/>
            <person name="Kerstetter R.A."/>
            <person name="Terrapon N."/>
            <person name="Henrissat B."/>
            <person name="Osterman A.L."/>
            <person name="Gordon J.I."/>
        </authorList>
    </citation>
    <scope>NUCLEOTIDE SEQUENCE [LARGE SCALE GENOMIC DNA]</scope>
    <source>
        <strain evidence="1 3">WH2</strain>
    </source>
</reference>
<dbReference type="EMBL" id="VVYV01000034">
    <property type="protein sequence ID" value="KAA5415290.1"/>
    <property type="molecule type" value="Genomic_DNA"/>
</dbReference>
<accession>A0A0P0GGD8</accession>
<gene>
    <name evidence="1" type="ORF">BcellWH2_02832</name>
    <name evidence="2" type="ORF">F2Y81_18520</name>
</gene>
<dbReference type="KEGG" id="bcel:BcellWH2_02832"/>
<evidence type="ECO:0000313" key="2">
    <source>
        <dbReference type="EMBL" id="KAA5415290.1"/>
    </source>
</evidence>
<evidence type="ECO:0000313" key="1">
    <source>
        <dbReference type="EMBL" id="ALJ60071.1"/>
    </source>
</evidence>
<dbReference type="Proteomes" id="UP000448877">
    <property type="component" value="Unassembled WGS sequence"/>
</dbReference>
<protein>
    <submittedName>
        <fullName evidence="1">Uncharacterized protein</fullName>
    </submittedName>
</protein>
<reference evidence="2 4" key="2">
    <citation type="journal article" date="2019" name="Nat. Med.">
        <title>A library of human gut bacterial isolates paired with longitudinal multiomics data enables mechanistic microbiome research.</title>
        <authorList>
            <person name="Poyet M."/>
            <person name="Groussin M."/>
            <person name="Gibbons S.M."/>
            <person name="Avila-Pacheco J."/>
            <person name="Jiang X."/>
            <person name="Kearney S.M."/>
            <person name="Perrotta A.R."/>
            <person name="Berdy B."/>
            <person name="Zhao S."/>
            <person name="Lieberman T.D."/>
            <person name="Swanson P.K."/>
            <person name="Smith M."/>
            <person name="Roesemann S."/>
            <person name="Alexander J.E."/>
            <person name="Rich S.A."/>
            <person name="Livny J."/>
            <person name="Vlamakis H."/>
            <person name="Clish C."/>
            <person name="Bullock K."/>
            <person name="Deik A."/>
            <person name="Scott J."/>
            <person name="Pierce K.A."/>
            <person name="Xavier R.J."/>
            <person name="Alm E.J."/>
        </authorList>
    </citation>
    <scope>NUCLEOTIDE SEQUENCE [LARGE SCALE GENOMIC DNA]</scope>
    <source>
        <strain evidence="2 4">BIOML-A6</strain>
    </source>
</reference>